<keyword evidence="3" id="KW-1185">Reference proteome</keyword>
<name>A0ABC9GWC4_9POAL</name>
<feature type="transmembrane region" description="Helical" evidence="1">
    <location>
        <begin position="57"/>
        <end position="85"/>
    </location>
</feature>
<proteinExistence type="predicted"/>
<feature type="transmembrane region" description="Helical" evidence="1">
    <location>
        <begin position="12"/>
        <end position="29"/>
    </location>
</feature>
<evidence type="ECO:0000313" key="3">
    <source>
        <dbReference type="Proteomes" id="UP001497457"/>
    </source>
</evidence>
<gene>
    <name evidence="2" type="ORF">URODEC1_LOCUS119923</name>
</gene>
<keyword evidence="1" id="KW-0472">Membrane</keyword>
<evidence type="ECO:0000256" key="1">
    <source>
        <dbReference type="SAM" id="Phobius"/>
    </source>
</evidence>
<evidence type="ECO:0000313" key="2">
    <source>
        <dbReference type="EMBL" id="CAM0146328.1"/>
    </source>
</evidence>
<keyword evidence="1" id="KW-1133">Transmembrane helix</keyword>
<keyword evidence="1" id="KW-0812">Transmembrane</keyword>
<comment type="caution">
    <text evidence="2">The sequence shown here is derived from an EMBL/GenBank/DDBJ whole genome shotgun (WGS) entry which is preliminary data.</text>
</comment>
<organism evidence="2 3">
    <name type="scientific">Urochloa decumbens</name>
    <dbReference type="NCBI Taxonomy" id="240449"/>
    <lineage>
        <taxon>Eukaryota</taxon>
        <taxon>Viridiplantae</taxon>
        <taxon>Streptophyta</taxon>
        <taxon>Embryophyta</taxon>
        <taxon>Tracheophyta</taxon>
        <taxon>Spermatophyta</taxon>
        <taxon>Magnoliopsida</taxon>
        <taxon>Liliopsida</taxon>
        <taxon>Poales</taxon>
        <taxon>Poaceae</taxon>
        <taxon>PACMAD clade</taxon>
        <taxon>Panicoideae</taxon>
        <taxon>Panicodae</taxon>
        <taxon>Paniceae</taxon>
        <taxon>Melinidinae</taxon>
        <taxon>Urochloa</taxon>
    </lineage>
</organism>
<reference evidence="2 3" key="1">
    <citation type="submission" date="2024-10" db="EMBL/GenBank/DDBJ databases">
        <authorList>
            <person name="Ryan C."/>
        </authorList>
    </citation>
    <scope>NUCLEOTIDE SEQUENCE [LARGE SCALE GENOMIC DNA]</scope>
</reference>
<sequence length="434" mass="49234">MSHRDLLCRDRSSIDFYFFIIFAVVTLMVDHGDPGQEALQALLQGGPHPSGSFVLTISFYFVFPFFVSLSVCLMFVSFVTASLYLKYHRHIQVSPAGVPLVFTDGSVPLAVFKETHPMIILANETTSRSGGRTLLLPGETTKVTYTIATEISKKVTTSLIERVKEAAAKGCCFDNIAADNVFVEDEDGTVKLDGVQELLNLNDDDLEDGLELNFASTADIIDNGIYDGNPPPDIAHLTGLMRTDPSASVFYDTHASLVPMLNFPYLIKEYHDHCKNVIPKPVFCRILRKLPHVSHWRSTVRSNSLLKVTLDYQHGYPVPENTSSRQRELYPDQERALTELGYGEAQLQQRKLTEDQLDLIDSLKLFNFMRNRPAHRMETNHLRVVRQNHLARSSELVTKVRFPLWLCKLQHQLHKRRKLKKVNVKALFYTRGGK</sequence>
<protein>
    <submittedName>
        <fullName evidence="2">Uncharacterized protein</fullName>
    </submittedName>
</protein>
<dbReference type="Proteomes" id="UP001497457">
    <property type="component" value="Unassembled WGS sequence"/>
</dbReference>
<dbReference type="AlphaFoldDB" id="A0ABC9GWC4"/>
<accession>A0ABC9GWC4</accession>
<dbReference type="PANTHER" id="PTHR35161:SF18">
    <property type="entry name" value="METAXIN GLUTATHIONE S-TRANSFERASE DOMAIN-CONTAINING PROTEIN"/>
    <property type="match status" value="1"/>
</dbReference>
<dbReference type="EMBL" id="CAXIPR030000557">
    <property type="protein sequence ID" value="CAM0146328.1"/>
    <property type="molecule type" value="Genomic_DNA"/>
</dbReference>
<dbReference type="PANTHER" id="PTHR35161">
    <property type="entry name" value="OS02G0303100 PROTEIN"/>
    <property type="match status" value="1"/>
</dbReference>